<evidence type="ECO:0000313" key="2">
    <source>
        <dbReference type="Proteomes" id="UP000324800"/>
    </source>
</evidence>
<evidence type="ECO:0000313" key="1">
    <source>
        <dbReference type="EMBL" id="KAA6361962.1"/>
    </source>
</evidence>
<proteinExistence type="predicted"/>
<dbReference type="AlphaFoldDB" id="A0A5J4TVQ3"/>
<protein>
    <submittedName>
        <fullName evidence="1">Uncharacterized protein</fullName>
    </submittedName>
</protein>
<name>A0A5J4TVQ3_9EUKA</name>
<dbReference type="Proteomes" id="UP000324800">
    <property type="component" value="Unassembled WGS sequence"/>
</dbReference>
<dbReference type="EMBL" id="SNRW01024836">
    <property type="protein sequence ID" value="KAA6361962.1"/>
    <property type="molecule type" value="Genomic_DNA"/>
</dbReference>
<organism evidence="1 2">
    <name type="scientific">Streblomastix strix</name>
    <dbReference type="NCBI Taxonomy" id="222440"/>
    <lineage>
        <taxon>Eukaryota</taxon>
        <taxon>Metamonada</taxon>
        <taxon>Preaxostyla</taxon>
        <taxon>Oxymonadida</taxon>
        <taxon>Streblomastigidae</taxon>
        <taxon>Streblomastix</taxon>
    </lineage>
</organism>
<comment type="caution">
    <text evidence="1">The sequence shown here is derived from an EMBL/GenBank/DDBJ whole genome shotgun (WGS) entry which is preliminary data.</text>
</comment>
<reference evidence="1 2" key="1">
    <citation type="submission" date="2019-03" db="EMBL/GenBank/DDBJ databases">
        <title>Single cell metagenomics reveals metabolic interactions within the superorganism composed of flagellate Streblomastix strix and complex community of Bacteroidetes bacteria on its surface.</title>
        <authorList>
            <person name="Treitli S.C."/>
            <person name="Kolisko M."/>
            <person name="Husnik F."/>
            <person name="Keeling P."/>
            <person name="Hampl V."/>
        </authorList>
    </citation>
    <scope>NUCLEOTIDE SEQUENCE [LARGE SCALE GENOMIC DNA]</scope>
    <source>
        <strain evidence="1">ST1C</strain>
    </source>
</reference>
<sequence length="78" mass="8745">MRFAQSLTLAGIIGGGGQEQNRSVIKTAKNCFTKIFRFLKRVQNNKLPYLPVRSETSEITEQQGGFEEFNSLSFGSKN</sequence>
<accession>A0A5J4TVQ3</accession>
<gene>
    <name evidence="1" type="ORF">EZS28_042513</name>
</gene>